<dbReference type="AlphaFoldDB" id="A0A6J7ZNF7"/>
<reference evidence="1" key="1">
    <citation type="submission" date="2020-05" db="EMBL/GenBank/DDBJ databases">
        <authorList>
            <consortium name="Genoscope - CEA"/>
            <person name="William W."/>
        </authorList>
    </citation>
    <scope>NUCLEOTIDE SEQUENCE [LARGE SCALE GENOMIC DNA]</scope>
    <source>
        <strain evidence="1">PCC 7821</strain>
    </source>
</reference>
<proteinExistence type="predicted"/>
<protein>
    <submittedName>
        <fullName evidence="1">Uncharacterized protein</fullName>
    </submittedName>
</protein>
<keyword evidence="2" id="KW-1185">Reference proteome</keyword>
<name>A0A6J7ZNF7_PLARU</name>
<organism evidence="1 2">
    <name type="scientific">Planktothrix rubescens CCAP 1459/22</name>
    <dbReference type="NCBI Taxonomy" id="329571"/>
    <lineage>
        <taxon>Bacteria</taxon>
        <taxon>Bacillati</taxon>
        <taxon>Cyanobacteriota</taxon>
        <taxon>Cyanophyceae</taxon>
        <taxon>Oscillatoriophycideae</taxon>
        <taxon>Oscillatoriales</taxon>
        <taxon>Microcoleaceae</taxon>
        <taxon>Planktothrix</taxon>
    </lineage>
</organism>
<sequence>MKTTFSWLSSYFLLTGLAISGITFLGEVRPASACTGFWGRMDPTCDHGGITNPVHMTTQDFKICNKTENSISFTLNGSLEAPLRVGYCRTYTNVILPGNVAFDASYADGYQESSYGLDDEKNYSFKLNNQGSGIDLFAD</sequence>
<accession>A0A6J7ZNF7</accession>
<dbReference type="RefSeq" id="WP_026796708.1">
    <property type="nucleotide sequence ID" value="NZ_LR812490.1"/>
</dbReference>
<evidence type="ECO:0000313" key="1">
    <source>
        <dbReference type="EMBL" id="CAC5343946.1"/>
    </source>
</evidence>
<dbReference type="EMBL" id="CZCZ02000014">
    <property type="protein sequence ID" value="CAC5343946.1"/>
    <property type="molecule type" value="Genomic_DNA"/>
</dbReference>
<comment type="caution">
    <text evidence="1">The sequence shown here is derived from an EMBL/GenBank/DDBJ whole genome shotgun (WGS) entry which is preliminary data.</text>
</comment>
<gene>
    <name evidence="1" type="ORF">PLAN_40361</name>
</gene>
<evidence type="ECO:0000313" key="2">
    <source>
        <dbReference type="Proteomes" id="UP000196521"/>
    </source>
</evidence>
<dbReference type="Proteomes" id="UP000196521">
    <property type="component" value="Chromosome"/>
</dbReference>
<dbReference type="EMBL" id="LR812490">
    <property type="protein sequence ID" value="CAC5343946.1"/>
    <property type="molecule type" value="Genomic_DNA"/>
</dbReference>